<dbReference type="RefSeq" id="WP_146803687.1">
    <property type="nucleotide sequence ID" value="NZ_BJUK01000034.1"/>
</dbReference>
<sequence length="195" mass="20670">MSKAIIVGTSLAVLGLGGLALGAYQGQQFASEPEPPAPVQTPVYAEVLGVEPAVRRSEVPREVCEEVVTYRQAPTQDPNRLLGTAAGAVVGGLLGNQVGGGNGRKLATLAGAVGGGLAGREVQSRVEANQRQAVTERQCHTVTETHEEHLGYNVTYRLDDEVRTQRLDNPPQAERLPVVEGQVQWQATAVAERDT</sequence>
<proteinExistence type="predicted"/>
<reference evidence="4 5" key="1">
    <citation type="submission" date="2019-07" db="EMBL/GenBank/DDBJ databases">
        <title>Whole genome shotgun sequence of Halomonas pacifica NBRC 102220.</title>
        <authorList>
            <person name="Hosoyama A."/>
            <person name="Uohara A."/>
            <person name="Ohji S."/>
            <person name="Ichikawa N."/>
        </authorList>
    </citation>
    <scope>NUCLEOTIDE SEQUENCE [LARGE SCALE GENOMIC DNA]</scope>
    <source>
        <strain evidence="4 5">NBRC 102220</strain>
    </source>
</reference>
<keyword evidence="2" id="KW-0472">Membrane</keyword>
<gene>
    <name evidence="4" type="ORF">HPA02_26360</name>
</gene>
<comment type="caution">
    <text evidence="4">The sequence shown here is derived from an EMBL/GenBank/DDBJ whole genome shotgun (WGS) entry which is preliminary data.</text>
</comment>
<organism evidence="4 5">
    <name type="scientific">Bisbaumannia pacifica</name>
    <dbReference type="NCBI Taxonomy" id="77098"/>
    <lineage>
        <taxon>Bacteria</taxon>
        <taxon>Pseudomonadati</taxon>
        <taxon>Pseudomonadota</taxon>
        <taxon>Gammaproteobacteria</taxon>
        <taxon>Oceanospirillales</taxon>
        <taxon>Halomonadaceae</taxon>
        <taxon>Bisbaumannia</taxon>
    </lineage>
</organism>
<protein>
    <recommendedName>
        <fullName evidence="3">Glycine zipper 2TM domain-containing protein</fullName>
    </recommendedName>
</protein>
<dbReference type="EMBL" id="BJUK01000034">
    <property type="protein sequence ID" value="GEK48353.1"/>
    <property type="molecule type" value="Genomic_DNA"/>
</dbReference>
<dbReference type="InterPro" id="IPR008816">
    <property type="entry name" value="Gly_zipper_2TM_dom"/>
</dbReference>
<accession>A0A510XAH2</accession>
<evidence type="ECO:0000256" key="1">
    <source>
        <dbReference type="ARBA" id="ARBA00004370"/>
    </source>
</evidence>
<dbReference type="Proteomes" id="UP000321275">
    <property type="component" value="Unassembled WGS sequence"/>
</dbReference>
<comment type="subcellular location">
    <subcellularLocation>
        <location evidence="1">Membrane</location>
    </subcellularLocation>
</comment>
<evidence type="ECO:0000256" key="2">
    <source>
        <dbReference type="ARBA" id="ARBA00023136"/>
    </source>
</evidence>
<evidence type="ECO:0000313" key="5">
    <source>
        <dbReference type="Proteomes" id="UP000321275"/>
    </source>
</evidence>
<name>A0A510XAH2_9GAMM</name>
<dbReference type="Pfam" id="PF05433">
    <property type="entry name" value="Rick_17kDa_Anti"/>
    <property type="match status" value="1"/>
</dbReference>
<dbReference type="InterPro" id="IPR051407">
    <property type="entry name" value="Bact_OM_lipoprot/Surf_antigen"/>
</dbReference>
<keyword evidence="5" id="KW-1185">Reference proteome</keyword>
<evidence type="ECO:0000313" key="4">
    <source>
        <dbReference type="EMBL" id="GEK48353.1"/>
    </source>
</evidence>
<dbReference type="GO" id="GO:0019867">
    <property type="term" value="C:outer membrane"/>
    <property type="evidence" value="ECO:0007669"/>
    <property type="project" value="InterPro"/>
</dbReference>
<dbReference type="NCBIfam" id="NF008437">
    <property type="entry name" value="PRK11280.1"/>
    <property type="match status" value="1"/>
</dbReference>
<dbReference type="PANTHER" id="PTHR35603">
    <property type="match status" value="1"/>
</dbReference>
<dbReference type="OrthoDB" id="9132795at2"/>
<dbReference type="AlphaFoldDB" id="A0A510XAH2"/>
<feature type="domain" description="Glycine zipper 2TM" evidence="3">
    <location>
        <begin position="82"/>
        <end position="123"/>
    </location>
</feature>
<dbReference type="PANTHER" id="PTHR35603:SF2">
    <property type="entry name" value="OUTER MEMBRANE LIPOPROTEIN"/>
    <property type="match status" value="1"/>
</dbReference>
<evidence type="ECO:0000259" key="3">
    <source>
        <dbReference type="Pfam" id="PF05433"/>
    </source>
</evidence>